<evidence type="ECO:0000313" key="2">
    <source>
        <dbReference type="Proteomes" id="UP000218418"/>
    </source>
</evidence>
<reference evidence="1 2" key="1">
    <citation type="submission" date="2017-06" db="EMBL/GenBank/DDBJ databases">
        <title>Genome sequencing of cyanobaciteial culture collection at National Institute for Environmental Studies (NIES).</title>
        <authorList>
            <person name="Hirose Y."/>
            <person name="Shimura Y."/>
            <person name="Fujisawa T."/>
            <person name="Nakamura Y."/>
            <person name="Kawachi M."/>
        </authorList>
    </citation>
    <scope>NUCLEOTIDE SEQUENCE [LARGE SCALE GENOMIC DNA]</scope>
    <source>
        <strain evidence="1 2">NIES-267</strain>
    </source>
</reference>
<accession>A0A1Z4LYA3</accession>
<evidence type="ECO:0000313" key="1">
    <source>
        <dbReference type="EMBL" id="BAY86235.1"/>
    </source>
</evidence>
<dbReference type="Proteomes" id="UP000218418">
    <property type="component" value="Chromosome"/>
</dbReference>
<sequence>MKLEKGDRVCTANGFGIVVEDNIYEGIFSPFFPQKYRIRLDDSGKEKDFSLYEIEILAKRPSLKEVIETADKIGNQLNELILEIENQQDYSFTPEEFTTALTVETAIKEEYIDFEQPLLFSIALMLLMRNN</sequence>
<protein>
    <submittedName>
        <fullName evidence="1">Uncharacterized protein</fullName>
    </submittedName>
</protein>
<dbReference type="OrthoDB" id="512176at2"/>
<dbReference type="EMBL" id="AP018227">
    <property type="protein sequence ID" value="BAY86235.1"/>
    <property type="molecule type" value="Genomic_DNA"/>
</dbReference>
<keyword evidence="2" id="KW-1185">Reference proteome</keyword>
<organism evidence="1 2">
    <name type="scientific">Calothrix parasitica NIES-267</name>
    <dbReference type="NCBI Taxonomy" id="1973488"/>
    <lineage>
        <taxon>Bacteria</taxon>
        <taxon>Bacillati</taxon>
        <taxon>Cyanobacteriota</taxon>
        <taxon>Cyanophyceae</taxon>
        <taxon>Nostocales</taxon>
        <taxon>Calotrichaceae</taxon>
        <taxon>Calothrix</taxon>
    </lineage>
</organism>
<proteinExistence type="predicted"/>
<name>A0A1Z4LYA3_9CYAN</name>
<dbReference type="AlphaFoldDB" id="A0A1Z4LYA3"/>
<gene>
    <name evidence="1" type="ORF">NIES267_57410</name>
</gene>